<dbReference type="PANTHER" id="PTHR46449:SF3">
    <property type="entry name" value="PROTEIN FAM47E"/>
    <property type="match status" value="1"/>
</dbReference>
<accession>A0A4X1SXT3</accession>
<dbReference type="Proteomes" id="UP000314985">
    <property type="component" value="Chromosome 8"/>
</dbReference>
<evidence type="ECO:0000313" key="4">
    <source>
        <dbReference type="Proteomes" id="UP000314985"/>
    </source>
</evidence>
<comment type="similarity">
    <text evidence="1">Belongs to the FAM47 family.</text>
</comment>
<sequence length="444" mass="51175">MADRRVRFPPAAQARVPVGISCGPRYTENLASKCFPKHKGGPPGPTSLSSRRWRFVTTELDDFREGCPPCRGLITQGLDKGFFPPIYHRAPRPAGKRRQNSLRREAALGSRLSPARQARKAFLADVEAQLSPHPLALYPDLEEDLPAELLLKVLDVLDPDRKLEDTWASCQGIRKRPKENTKHLKKRSSQVYLEPLKKTPVSHPRQWLYEEKKPSEIDSLHKMGPLLHENVRRGVSDFCNWAADFGSPSIDEEFILKQFDIDSQSKPSYNVLHAVRPNPVPLELKKRMGLNKLQGPQFFQKLDYEQRLQKPQNSHKPKWVKMRYGAWYLNTKLWKKQRADEPLVDPKVLGRAQDENLAKELREQEELLADLRGTVAFKDFILSRGYRMPRSILKKAMAVWFLRPKALVTCRKQHGDSRVLLEKVVTVIAQERMFLLESFQTQDL</sequence>
<evidence type="ECO:0000256" key="2">
    <source>
        <dbReference type="SAM" id="MobiDB-lite"/>
    </source>
</evidence>
<name>A0A4X1SXT3_PIG</name>
<reference evidence="3 4" key="1">
    <citation type="submission" date="2017-08" db="EMBL/GenBank/DDBJ databases">
        <title>USMARCv1.0.</title>
        <authorList>
            <person name="Hannum G.I."/>
            <person name="Koren S."/>
            <person name="Schroeder S.G."/>
            <person name="Chin S.C."/>
            <person name="Nonneman D.J."/>
            <person name="Becker S.A."/>
            <person name="Rosen B.D."/>
            <person name="Bickhart D.M."/>
            <person name="Putnam N.H."/>
            <person name="Green R.E."/>
            <person name="Tuggle C.K."/>
            <person name="Liu H."/>
            <person name="Rohrer G.A."/>
            <person name="Warr A."/>
            <person name="Hall R."/>
            <person name="Kim K."/>
            <person name="Hume D.A."/>
            <person name="Talbot R."/>
            <person name="Chow W."/>
            <person name="Howe K."/>
            <person name="Schwartz A.S."/>
            <person name="Watson M."/>
            <person name="Archibald A.L."/>
            <person name="Phillippy A.M."/>
            <person name="Smith T.P.L."/>
        </authorList>
    </citation>
    <scope>NUCLEOTIDE SEQUENCE [LARGE SCALE GENOMIC DNA]</scope>
</reference>
<proteinExistence type="inferred from homology"/>
<feature type="compositionally biased region" description="Basic residues" evidence="2">
    <location>
        <begin position="89"/>
        <end position="101"/>
    </location>
</feature>
<dbReference type="PANTHER" id="PTHR46449">
    <property type="entry name" value="ZGC:158260"/>
    <property type="match status" value="1"/>
</dbReference>
<protein>
    <submittedName>
        <fullName evidence="3">Starch binding domain 1</fullName>
    </submittedName>
</protein>
<dbReference type="InterPro" id="IPR032743">
    <property type="entry name" value="FAM47"/>
</dbReference>
<evidence type="ECO:0000313" key="3">
    <source>
        <dbReference type="Ensembl" id="ENSSSCP00070007224.1"/>
    </source>
</evidence>
<feature type="region of interest" description="Disordered" evidence="2">
    <location>
        <begin position="85"/>
        <end position="110"/>
    </location>
</feature>
<dbReference type="Ensembl" id="ENSSSCT00070008795.1">
    <property type="protein sequence ID" value="ENSSSCP00070007224.1"/>
    <property type="gene ID" value="ENSSSCG00070004658.1"/>
</dbReference>
<organism evidence="3 4">
    <name type="scientific">Sus scrofa</name>
    <name type="common">Pig</name>
    <dbReference type="NCBI Taxonomy" id="9823"/>
    <lineage>
        <taxon>Eukaryota</taxon>
        <taxon>Metazoa</taxon>
        <taxon>Chordata</taxon>
        <taxon>Craniata</taxon>
        <taxon>Vertebrata</taxon>
        <taxon>Euteleostomi</taxon>
        <taxon>Mammalia</taxon>
        <taxon>Eutheria</taxon>
        <taxon>Laurasiatheria</taxon>
        <taxon>Artiodactyla</taxon>
        <taxon>Suina</taxon>
        <taxon>Suidae</taxon>
        <taxon>Sus</taxon>
    </lineage>
</organism>
<dbReference type="Pfam" id="PF14642">
    <property type="entry name" value="FAM47"/>
    <property type="match status" value="1"/>
</dbReference>
<dbReference type="AlphaFoldDB" id="A0A4X1SXT3"/>
<evidence type="ECO:0000256" key="1">
    <source>
        <dbReference type="ARBA" id="ARBA00005277"/>
    </source>
</evidence>
<reference evidence="3" key="2">
    <citation type="submission" date="2025-08" db="UniProtKB">
        <authorList>
            <consortium name="Ensembl"/>
        </authorList>
    </citation>
    <scope>IDENTIFICATION</scope>
</reference>